<reference evidence="3 5" key="1">
    <citation type="submission" date="2022-09" db="EMBL/GenBank/DDBJ databases">
        <title>Enrichment on poylsaccharides allowed isolation of novel metabolic and taxonomic groups of Haloarchaea.</title>
        <authorList>
            <person name="Sorokin D.Y."/>
            <person name="Elcheninov A.G."/>
            <person name="Khizhniak T.V."/>
            <person name="Kolganova T.V."/>
            <person name="Kublanov I.V."/>
        </authorList>
    </citation>
    <scope>NUCLEOTIDE SEQUENCE</scope>
    <source>
        <strain evidence="4 5">AArc-m2/3/4</strain>
        <strain evidence="3">AArc-xg1-1</strain>
    </source>
</reference>
<name>A0AAP2YXU8_9EURY</name>
<evidence type="ECO:0000259" key="2">
    <source>
        <dbReference type="Pfam" id="PF09834"/>
    </source>
</evidence>
<feature type="transmembrane region" description="Helical" evidence="1">
    <location>
        <begin position="24"/>
        <end position="42"/>
    </location>
</feature>
<sequence>MSVVRSLLRRSPVQARRRALVKTVLYRVFMVCITVVVAWLVTGSTGEALSIGLATNLLKTCTYYGYERVWDHVSWGV</sequence>
<dbReference type="InterPro" id="IPR018638">
    <property type="entry name" value="DUF2061_membrane"/>
</dbReference>
<evidence type="ECO:0000313" key="4">
    <source>
        <dbReference type="EMBL" id="MCU4973660.1"/>
    </source>
</evidence>
<keyword evidence="5" id="KW-1185">Reference proteome</keyword>
<accession>A0AAP2YXU8</accession>
<feature type="domain" description="DUF2061" evidence="2">
    <location>
        <begin position="20"/>
        <end position="71"/>
    </location>
</feature>
<dbReference type="AlphaFoldDB" id="A0AAP2YXU8"/>
<dbReference type="EMBL" id="JAOPKB010000007">
    <property type="protein sequence ID" value="MCU4973660.1"/>
    <property type="molecule type" value="Genomic_DNA"/>
</dbReference>
<dbReference type="Proteomes" id="UP001320972">
    <property type="component" value="Unassembled WGS sequence"/>
</dbReference>
<keyword evidence="1" id="KW-0472">Membrane</keyword>
<evidence type="ECO:0000256" key="1">
    <source>
        <dbReference type="SAM" id="Phobius"/>
    </source>
</evidence>
<dbReference type="Pfam" id="PF09834">
    <property type="entry name" value="DUF2061"/>
    <property type="match status" value="1"/>
</dbReference>
<keyword evidence="1" id="KW-1133">Transmembrane helix</keyword>
<organism evidence="3 6">
    <name type="scientific">Natronoglomus mannanivorans</name>
    <dbReference type="NCBI Taxonomy" id="2979990"/>
    <lineage>
        <taxon>Archaea</taxon>
        <taxon>Methanobacteriati</taxon>
        <taxon>Methanobacteriota</taxon>
        <taxon>Stenosarchaea group</taxon>
        <taxon>Halobacteria</taxon>
        <taxon>Halobacteriales</taxon>
        <taxon>Natrialbaceae</taxon>
        <taxon>Natronoglomus</taxon>
    </lineage>
</organism>
<proteinExistence type="predicted"/>
<protein>
    <submittedName>
        <fullName evidence="3">DUF2061 domain-containing protein</fullName>
    </submittedName>
</protein>
<gene>
    <name evidence="4" type="ORF">OB955_13040</name>
    <name evidence="3" type="ORF">OB960_06330</name>
</gene>
<keyword evidence="1" id="KW-0812">Transmembrane</keyword>
<comment type="caution">
    <text evidence="3">The sequence shown here is derived from an EMBL/GenBank/DDBJ whole genome shotgun (WGS) entry which is preliminary data.</text>
</comment>
<evidence type="ECO:0000313" key="3">
    <source>
        <dbReference type="EMBL" id="MCU4741017.1"/>
    </source>
</evidence>
<dbReference type="RefSeq" id="WP_338002855.1">
    <property type="nucleotide sequence ID" value="NZ_JAOPKA010000003.1"/>
</dbReference>
<dbReference type="Proteomes" id="UP001321018">
    <property type="component" value="Unassembled WGS sequence"/>
</dbReference>
<evidence type="ECO:0000313" key="5">
    <source>
        <dbReference type="Proteomes" id="UP001320972"/>
    </source>
</evidence>
<evidence type="ECO:0000313" key="6">
    <source>
        <dbReference type="Proteomes" id="UP001321018"/>
    </source>
</evidence>
<dbReference type="EMBL" id="JAOPKA010000003">
    <property type="protein sequence ID" value="MCU4741017.1"/>
    <property type="molecule type" value="Genomic_DNA"/>
</dbReference>